<evidence type="ECO:0000313" key="2">
    <source>
        <dbReference type="Proteomes" id="UP001185028"/>
    </source>
</evidence>
<comment type="caution">
    <text evidence="1">The sequence shown here is derived from an EMBL/GenBank/DDBJ whole genome shotgun (WGS) entry which is preliminary data.</text>
</comment>
<proteinExistence type="predicted"/>
<dbReference type="RefSeq" id="WP_188773719.1">
    <property type="nucleotide sequence ID" value="NZ_BMMB01000001.1"/>
</dbReference>
<name>A0ABU1IWC3_9BACL</name>
<evidence type="ECO:0008006" key="3">
    <source>
        <dbReference type="Google" id="ProtNLM"/>
    </source>
</evidence>
<gene>
    <name evidence="1" type="ORF">JOC58_001425</name>
</gene>
<sequence>MDWLEELSDLENRLVIEGNEAAKDFFDTVKSIIEYYNIAIKDKNFDEETEMFNLFFFQVRNSLMLAFLSVLRLHTIQSHLMLRYALESAVLAGYAIHHSDRSVFLSINELGHAIEHKNLKKISKKWIERHFPEYSETIKRHKEIINQYSAHANIISTYTNMDLSESYVSYKFFDNHSYEIIKSYIWEIGMLSITILEFIHKASQEKDIITFQETIEMDLENFKIESNSLREQLLNSEVFSKYNI</sequence>
<protein>
    <recommendedName>
        <fullName evidence="3">HEPN AbiU2-like domain-containing protein</fullName>
    </recommendedName>
</protein>
<dbReference type="Proteomes" id="UP001185028">
    <property type="component" value="Unassembled WGS sequence"/>
</dbReference>
<dbReference type="EMBL" id="JAVDQH010000004">
    <property type="protein sequence ID" value="MDR6243538.1"/>
    <property type="molecule type" value="Genomic_DNA"/>
</dbReference>
<keyword evidence="2" id="KW-1185">Reference proteome</keyword>
<reference evidence="1 2" key="1">
    <citation type="submission" date="2023-07" db="EMBL/GenBank/DDBJ databases">
        <title>Genomic Encyclopedia of Type Strains, Phase IV (KMG-IV): sequencing the most valuable type-strain genomes for metagenomic binning, comparative biology and taxonomic classification.</title>
        <authorList>
            <person name="Goeker M."/>
        </authorList>
    </citation>
    <scope>NUCLEOTIDE SEQUENCE [LARGE SCALE GENOMIC DNA]</scope>
    <source>
        <strain evidence="1 2">DSM 22170</strain>
    </source>
</reference>
<accession>A0ABU1IWC3</accession>
<evidence type="ECO:0000313" key="1">
    <source>
        <dbReference type="EMBL" id="MDR6243538.1"/>
    </source>
</evidence>
<organism evidence="1 2">
    <name type="scientific">Paenibacillus hunanensis</name>
    <dbReference type="NCBI Taxonomy" id="539262"/>
    <lineage>
        <taxon>Bacteria</taxon>
        <taxon>Bacillati</taxon>
        <taxon>Bacillota</taxon>
        <taxon>Bacilli</taxon>
        <taxon>Bacillales</taxon>
        <taxon>Paenibacillaceae</taxon>
        <taxon>Paenibacillus</taxon>
    </lineage>
</organism>